<dbReference type="InterPro" id="IPR043128">
    <property type="entry name" value="Rev_trsase/Diguanyl_cyclase"/>
</dbReference>
<keyword evidence="5" id="KW-1133">Transmembrane helix</keyword>
<dbReference type="GO" id="GO:0043709">
    <property type="term" value="P:cell adhesion involved in single-species biofilm formation"/>
    <property type="evidence" value="ECO:0007669"/>
    <property type="project" value="TreeGrafter"/>
</dbReference>
<dbReference type="FunFam" id="3.30.70.270:FF:000001">
    <property type="entry name" value="Diguanylate cyclase domain protein"/>
    <property type="match status" value="1"/>
</dbReference>
<dbReference type="EC" id="2.7.7.65" evidence="3"/>
<evidence type="ECO:0000256" key="5">
    <source>
        <dbReference type="SAM" id="Phobius"/>
    </source>
</evidence>
<dbReference type="GO" id="GO:0052621">
    <property type="term" value="F:diguanylate cyclase activity"/>
    <property type="evidence" value="ECO:0007669"/>
    <property type="project" value="UniProtKB-EC"/>
</dbReference>
<feature type="transmembrane region" description="Helical" evidence="5">
    <location>
        <begin position="116"/>
        <end position="136"/>
    </location>
</feature>
<evidence type="ECO:0000256" key="1">
    <source>
        <dbReference type="ARBA" id="ARBA00001946"/>
    </source>
</evidence>
<feature type="domain" description="GGDEF" evidence="6">
    <location>
        <begin position="214"/>
        <end position="346"/>
    </location>
</feature>
<dbReference type="CDD" id="cd01949">
    <property type="entry name" value="GGDEF"/>
    <property type="match status" value="1"/>
</dbReference>
<dbReference type="InterPro" id="IPR000160">
    <property type="entry name" value="GGDEF_dom"/>
</dbReference>
<evidence type="ECO:0000256" key="2">
    <source>
        <dbReference type="ARBA" id="ARBA00004533"/>
    </source>
</evidence>
<dbReference type="Proteomes" id="UP000037931">
    <property type="component" value="Unassembled WGS sequence"/>
</dbReference>
<dbReference type="SUPFAM" id="SSF55073">
    <property type="entry name" value="Nucleotide cyclase"/>
    <property type="match status" value="1"/>
</dbReference>
<name>A0A0N0VKN9_9PSED</name>
<comment type="cofactor">
    <cofactor evidence="1">
        <name>Mg(2+)</name>
        <dbReference type="ChEBI" id="CHEBI:18420"/>
    </cofactor>
</comment>
<dbReference type="STRING" id="50340.PF66_00004"/>
<dbReference type="InterPro" id="IPR029787">
    <property type="entry name" value="Nucleotide_cyclase"/>
</dbReference>
<dbReference type="EMBL" id="JSYZ01000001">
    <property type="protein sequence ID" value="KPA93080.1"/>
    <property type="molecule type" value="Genomic_DNA"/>
</dbReference>
<gene>
    <name evidence="7" type="ORF">PF66_00004</name>
</gene>
<dbReference type="AlphaFoldDB" id="A0A0N0VKN9"/>
<evidence type="ECO:0000259" key="6">
    <source>
        <dbReference type="PROSITE" id="PS50887"/>
    </source>
</evidence>
<dbReference type="Gene3D" id="3.30.70.270">
    <property type="match status" value="1"/>
</dbReference>
<dbReference type="OrthoDB" id="9812260at2"/>
<dbReference type="GO" id="GO:1902201">
    <property type="term" value="P:negative regulation of bacterial-type flagellum-dependent cell motility"/>
    <property type="evidence" value="ECO:0007669"/>
    <property type="project" value="TreeGrafter"/>
</dbReference>
<dbReference type="Pfam" id="PF05230">
    <property type="entry name" value="MASE2"/>
    <property type="match status" value="1"/>
</dbReference>
<evidence type="ECO:0000256" key="3">
    <source>
        <dbReference type="ARBA" id="ARBA00012528"/>
    </source>
</evidence>
<feature type="transmembrane region" description="Helical" evidence="5">
    <location>
        <begin position="148"/>
        <end position="171"/>
    </location>
</feature>
<evidence type="ECO:0000313" key="8">
    <source>
        <dbReference type="Proteomes" id="UP000037931"/>
    </source>
</evidence>
<feature type="transmembrane region" description="Helical" evidence="5">
    <location>
        <begin position="41"/>
        <end position="62"/>
    </location>
</feature>
<dbReference type="PROSITE" id="PS50887">
    <property type="entry name" value="GGDEF"/>
    <property type="match status" value="1"/>
</dbReference>
<feature type="transmembrane region" description="Helical" evidence="5">
    <location>
        <begin position="83"/>
        <end position="104"/>
    </location>
</feature>
<keyword evidence="8" id="KW-1185">Reference proteome</keyword>
<dbReference type="Pfam" id="PF00990">
    <property type="entry name" value="GGDEF"/>
    <property type="match status" value="1"/>
</dbReference>
<comment type="subcellular location">
    <subcellularLocation>
        <location evidence="2">Cell inner membrane</location>
    </subcellularLocation>
</comment>
<dbReference type="PANTHER" id="PTHR45138">
    <property type="entry name" value="REGULATORY COMPONENTS OF SENSORY TRANSDUCTION SYSTEM"/>
    <property type="match status" value="1"/>
</dbReference>
<dbReference type="InterPro" id="IPR007894">
    <property type="entry name" value="MASE2"/>
</dbReference>
<accession>A0A0N0VKN9</accession>
<dbReference type="InterPro" id="IPR050469">
    <property type="entry name" value="Diguanylate_Cyclase"/>
</dbReference>
<keyword evidence="5" id="KW-0812">Transmembrane</keyword>
<dbReference type="RefSeq" id="WP_054061588.1">
    <property type="nucleotide sequence ID" value="NZ_JSYZ01000001.1"/>
</dbReference>
<dbReference type="NCBIfam" id="TIGR00254">
    <property type="entry name" value="GGDEF"/>
    <property type="match status" value="1"/>
</dbReference>
<dbReference type="SMART" id="SM00267">
    <property type="entry name" value="GGDEF"/>
    <property type="match status" value="1"/>
</dbReference>
<evidence type="ECO:0000256" key="4">
    <source>
        <dbReference type="SAM" id="MobiDB-lite"/>
    </source>
</evidence>
<organism evidence="7 8">
    <name type="scientific">Pseudomonas asplenii</name>
    <dbReference type="NCBI Taxonomy" id="53407"/>
    <lineage>
        <taxon>Bacteria</taxon>
        <taxon>Pseudomonadati</taxon>
        <taxon>Pseudomonadota</taxon>
        <taxon>Gammaproteobacteria</taxon>
        <taxon>Pseudomonadales</taxon>
        <taxon>Pseudomonadaceae</taxon>
        <taxon>Pseudomonas</taxon>
    </lineage>
</organism>
<keyword evidence="5" id="KW-0472">Membrane</keyword>
<dbReference type="GO" id="GO:0005886">
    <property type="term" value="C:plasma membrane"/>
    <property type="evidence" value="ECO:0007669"/>
    <property type="project" value="UniProtKB-SubCell"/>
</dbReference>
<dbReference type="PATRIC" id="fig|50340.43.peg.4"/>
<comment type="caution">
    <text evidence="7">The sequence shown here is derived from an EMBL/GenBank/DDBJ whole genome shotgun (WGS) entry which is preliminary data.</text>
</comment>
<feature type="transmembrane region" description="Helical" evidence="5">
    <location>
        <begin position="16"/>
        <end position="35"/>
    </location>
</feature>
<sequence length="360" mass="40021">MEIHRGKGQSFARRIYLPRMIGVGVGCFSIIAALAPLSMPIWIWALLAFNAVIWPHVAYRIARHAHYPYRAERRNILIDSLMGGFWAATIQFNPLVTVNMLALMTMHNVAAGGPRLMLRGLLAQLLGILVSWLIFTPAFNGVTTQIQIYACLPVLILYPVVIGMGSFQVAIKLADHKRALSALSRTDSLTGLLNHGSWKDLLQIKFHKCRQTHCQAAIALIDIDHFKTINDSYGHLIGDSVLRQLSRDLKANLREHDLAGRYGGDEFCVILPGLSLEQASEIMERLRQVFTNLRSEEIPELRVTLSIGLAPFRASFKDAGAWLNEADKALYIAKNTGRNKVNSTDGENTESSDEYLASSA</sequence>
<protein>
    <recommendedName>
        <fullName evidence="3">diguanylate cyclase</fullName>
        <ecNumber evidence="3">2.7.7.65</ecNumber>
    </recommendedName>
</protein>
<feature type="region of interest" description="Disordered" evidence="4">
    <location>
        <begin position="338"/>
        <end position="360"/>
    </location>
</feature>
<evidence type="ECO:0000313" key="7">
    <source>
        <dbReference type="EMBL" id="KPA93080.1"/>
    </source>
</evidence>
<dbReference type="PANTHER" id="PTHR45138:SF24">
    <property type="entry name" value="DIGUANYLATE CYCLASE DGCC-RELATED"/>
    <property type="match status" value="1"/>
</dbReference>
<proteinExistence type="predicted"/>
<reference evidence="7 8" key="1">
    <citation type="journal article" date="2015" name="PLoS ONE">
        <title>Rice-Infecting Pseudomonas Genomes Are Highly Accessorized and Harbor Multiple Putative Virulence Mechanisms to Cause Sheath Brown Rot.</title>
        <authorList>
            <person name="Quibod I.L."/>
            <person name="Grande G."/>
            <person name="Oreiro E.G."/>
            <person name="Borja F.N."/>
            <person name="Dossa G.S."/>
            <person name="Mauleon R."/>
            <person name="Cruz C.V."/>
            <person name="Oliva R."/>
        </authorList>
    </citation>
    <scope>NUCLEOTIDE SEQUENCE [LARGE SCALE GENOMIC DNA]</scope>
    <source>
        <strain evidence="7 8">IRRI 6609</strain>
    </source>
</reference>